<dbReference type="EMBL" id="LN606600">
    <property type="protein sequence ID" value="CEF40866.1"/>
    <property type="molecule type" value="Genomic_DNA"/>
</dbReference>
<keyword evidence="17" id="KW-1185">Reference proteome</keyword>
<protein>
    <submittedName>
        <fullName evidence="16">Putative alcohol dehydrogenase cytochrome c subunit</fullName>
        <ecNumber evidence="16">1.1.5.5</ecNumber>
    </submittedName>
</protein>
<name>A0A0U5B923_9PROT</name>
<dbReference type="InterPro" id="IPR008168">
    <property type="entry name" value="Cyt_C_IC"/>
</dbReference>
<feature type="binding site" description="covalent" evidence="12">
    <location>
        <position position="67"/>
    </location>
    <ligand>
        <name>heme c</name>
        <dbReference type="ChEBI" id="CHEBI:61717"/>
        <label>1</label>
    </ligand>
</feature>
<dbReference type="GO" id="GO:0009055">
    <property type="term" value="F:electron transfer activity"/>
    <property type="evidence" value="ECO:0007669"/>
    <property type="project" value="InterPro"/>
</dbReference>
<dbReference type="Proteomes" id="UP000056109">
    <property type="component" value="Chromosome I"/>
</dbReference>
<dbReference type="GO" id="GO:0005886">
    <property type="term" value="C:plasma membrane"/>
    <property type="evidence" value="ECO:0007669"/>
    <property type="project" value="UniProtKB-SubCell"/>
</dbReference>
<keyword evidence="5" id="KW-0679">Respiratory chain</keyword>
<evidence type="ECO:0000256" key="11">
    <source>
        <dbReference type="ARBA" id="ARBA00023136"/>
    </source>
</evidence>
<feature type="domain" description="Cytochrome c" evidence="15">
    <location>
        <begin position="50"/>
        <end position="153"/>
    </location>
</feature>
<comment type="cofactor">
    <cofactor evidence="12">
        <name>heme c</name>
        <dbReference type="ChEBI" id="CHEBI:61717"/>
    </cofactor>
    <text evidence="12">Binds 3 heme c groups covalently per subunit.</text>
</comment>
<evidence type="ECO:0000256" key="3">
    <source>
        <dbReference type="ARBA" id="ARBA00022475"/>
    </source>
</evidence>
<evidence type="ECO:0000256" key="1">
    <source>
        <dbReference type="ARBA" id="ARBA00004236"/>
    </source>
</evidence>
<organism evidence="16 17">
    <name type="scientific">Acetobacter senegalensis</name>
    <dbReference type="NCBI Taxonomy" id="446692"/>
    <lineage>
        <taxon>Bacteria</taxon>
        <taxon>Pseudomonadati</taxon>
        <taxon>Pseudomonadota</taxon>
        <taxon>Alphaproteobacteria</taxon>
        <taxon>Acetobacterales</taxon>
        <taxon>Acetobacteraceae</taxon>
        <taxon>Acetobacter</taxon>
    </lineage>
</organism>
<keyword evidence="4 12" id="KW-0349">Heme</keyword>
<dbReference type="KEGG" id="asz:ASN_1514"/>
<evidence type="ECO:0000256" key="14">
    <source>
        <dbReference type="SAM" id="SignalP"/>
    </source>
</evidence>
<dbReference type="PANTHER" id="PTHR35008:SF8">
    <property type="entry name" value="ALCOHOL DEHYDROGENASE CYTOCHROME C SUBUNIT"/>
    <property type="match status" value="1"/>
</dbReference>
<evidence type="ECO:0000256" key="5">
    <source>
        <dbReference type="ARBA" id="ARBA00022660"/>
    </source>
</evidence>
<feature type="binding site" description="covalent" evidence="12">
    <location>
        <position position="349"/>
    </location>
    <ligand>
        <name>heme c</name>
        <dbReference type="ChEBI" id="CHEBI:61717"/>
        <label>3</label>
    </ligand>
</feature>
<evidence type="ECO:0000259" key="15">
    <source>
        <dbReference type="PROSITE" id="PS51007"/>
    </source>
</evidence>
<dbReference type="InterPro" id="IPR009056">
    <property type="entry name" value="Cyt_c-like_dom"/>
</dbReference>
<evidence type="ECO:0000256" key="7">
    <source>
        <dbReference type="ARBA" id="ARBA00022729"/>
    </source>
</evidence>
<feature type="chain" id="PRO_5006855101" evidence="14">
    <location>
        <begin position="45"/>
        <end position="490"/>
    </location>
</feature>
<evidence type="ECO:0000256" key="13">
    <source>
        <dbReference type="PIRSR" id="PIRSR000018-51"/>
    </source>
</evidence>
<dbReference type="PATRIC" id="fig|446692.3.peg.1535"/>
<evidence type="ECO:0000256" key="6">
    <source>
        <dbReference type="ARBA" id="ARBA00022723"/>
    </source>
</evidence>
<feature type="binding site" description="covalent" evidence="12">
    <location>
        <position position="215"/>
    </location>
    <ligand>
        <name>heme c</name>
        <dbReference type="ChEBI" id="CHEBI:61717"/>
        <label>2</label>
    </ligand>
</feature>
<dbReference type="AlphaFoldDB" id="A0A0U5B923"/>
<feature type="binding site" description="axial binding residue" evidence="13">
    <location>
        <position position="68"/>
    </location>
    <ligand>
        <name>heme c</name>
        <dbReference type="ChEBI" id="CHEBI:61717"/>
        <label>1</label>
    </ligand>
    <ligandPart>
        <name>Fe</name>
        <dbReference type="ChEBI" id="CHEBI:18248"/>
    </ligandPart>
</feature>
<evidence type="ECO:0000256" key="10">
    <source>
        <dbReference type="ARBA" id="ARBA00023004"/>
    </source>
</evidence>
<evidence type="ECO:0000256" key="8">
    <source>
        <dbReference type="ARBA" id="ARBA00022737"/>
    </source>
</evidence>
<feature type="domain" description="Cytochrome c" evidence="15">
    <location>
        <begin position="336"/>
        <end position="426"/>
    </location>
</feature>
<dbReference type="PROSITE" id="PS51007">
    <property type="entry name" value="CYTC"/>
    <property type="match status" value="3"/>
</dbReference>
<sequence length="490" mass="52294">MVRHSHDVIRHTSDTVVKTMIKGLKAALGAVAVGLLAGTSLAHAQSADDELVKKGAYVARLGDCVACHTALHGQVYAGGLSIQTPIGTIYSTNITPDPTHGIGTYTFKEFDEAVRHGVRKDGSTLYPAMPYPSFARMTQDDMKALYAYFMHGVKPVAQPNKPAGISWPLSMRWPLSIWRSVFAPAPKDFTPAPGTDADIARGEYLVTGPGHCGACHTPRGFGMQEKALDASGGADFLSGGAPIDNWIAPSLRNDPVLGLGRWSEDDIYQFLKSGRIDHSAVFGGMADVVGWSTQYFTDSDLRAMAKYLKALPPVPPARGDYKYDASTAQALDSNNTSGMPGAKEYVEQCAICHRNDGGGVARMFPPLAGNPVVVSENPTSVAHIIVAGAVLPPTNWAPSAVAMPGYKNVLSDQQIADVVNFIRTSWGNKAPANVTAADIQKLRVDHAPISTYSWGFGGNDTATWGVFHPQPYGAGWTFAPQTHTGEDEAQ</sequence>
<dbReference type="SUPFAM" id="SSF46626">
    <property type="entry name" value="Cytochrome c"/>
    <property type="match status" value="3"/>
</dbReference>
<keyword evidence="3" id="KW-1003">Cell membrane</keyword>
<feature type="signal peptide" evidence="14">
    <location>
        <begin position="1"/>
        <end position="44"/>
    </location>
</feature>
<feature type="binding site" description="covalent" evidence="12">
    <location>
        <position position="64"/>
    </location>
    <ligand>
        <name>heme c</name>
        <dbReference type="ChEBI" id="CHEBI:61717"/>
        <label>1</label>
    </ligand>
</feature>
<keyword evidence="7 14" id="KW-0732">Signal</keyword>
<dbReference type="PIRSF" id="PIRSF000018">
    <property type="entry name" value="Mb_ADH_cyt_c"/>
    <property type="match status" value="1"/>
</dbReference>
<keyword evidence="11" id="KW-0472">Membrane</keyword>
<evidence type="ECO:0000256" key="4">
    <source>
        <dbReference type="ARBA" id="ARBA00022617"/>
    </source>
</evidence>
<dbReference type="InterPro" id="IPR014353">
    <property type="entry name" value="Membr-bd_ADH_cyt_c"/>
</dbReference>
<evidence type="ECO:0000256" key="9">
    <source>
        <dbReference type="ARBA" id="ARBA00022982"/>
    </source>
</evidence>
<dbReference type="Pfam" id="PF00034">
    <property type="entry name" value="Cytochrom_C"/>
    <property type="match status" value="3"/>
</dbReference>
<feature type="binding site" description="covalent" evidence="12">
    <location>
        <position position="352"/>
    </location>
    <ligand>
        <name>heme c</name>
        <dbReference type="ChEBI" id="CHEBI:61717"/>
        <label>3</label>
    </ligand>
</feature>
<dbReference type="GO" id="GO:0016614">
    <property type="term" value="F:oxidoreductase activity, acting on CH-OH group of donors"/>
    <property type="evidence" value="ECO:0007669"/>
    <property type="project" value="InterPro"/>
</dbReference>
<dbReference type="InterPro" id="IPR051459">
    <property type="entry name" value="Cytochrome_c-type_DH"/>
</dbReference>
<keyword evidence="8" id="KW-0677">Repeat</keyword>
<keyword evidence="10 13" id="KW-0408">Iron</keyword>
<dbReference type="EC" id="1.1.5.5" evidence="16"/>
<evidence type="ECO:0000256" key="2">
    <source>
        <dbReference type="ARBA" id="ARBA00022448"/>
    </source>
</evidence>
<evidence type="ECO:0000313" key="17">
    <source>
        <dbReference type="Proteomes" id="UP000056109"/>
    </source>
</evidence>
<evidence type="ECO:0000313" key="16">
    <source>
        <dbReference type="EMBL" id="CEF40866.1"/>
    </source>
</evidence>
<feature type="binding site" description="axial binding residue" evidence="13">
    <location>
        <position position="216"/>
    </location>
    <ligand>
        <name>heme c</name>
        <dbReference type="ChEBI" id="CHEBI:61717"/>
        <label>2</label>
    </ligand>
    <ligandPart>
        <name>Fe</name>
        <dbReference type="ChEBI" id="CHEBI:18248"/>
    </ligandPart>
</feature>
<feature type="binding site" description="covalent" evidence="12">
    <location>
        <position position="212"/>
    </location>
    <ligand>
        <name>heme c</name>
        <dbReference type="ChEBI" id="CHEBI:61717"/>
        <label>2</label>
    </ligand>
</feature>
<dbReference type="GO" id="GO:0020037">
    <property type="term" value="F:heme binding"/>
    <property type="evidence" value="ECO:0007669"/>
    <property type="project" value="InterPro"/>
</dbReference>
<keyword evidence="9" id="KW-0249">Electron transport</keyword>
<dbReference type="PANTHER" id="PTHR35008">
    <property type="entry name" value="BLL4482 PROTEIN-RELATED"/>
    <property type="match status" value="1"/>
</dbReference>
<dbReference type="GO" id="GO:0005506">
    <property type="term" value="F:iron ion binding"/>
    <property type="evidence" value="ECO:0007669"/>
    <property type="project" value="InterPro"/>
</dbReference>
<feature type="domain" description="Cytochrome c" evidence="15">
    <location>
        <begin position="197"/>
        <end position="312"/>
    </location>
</feature>
<comment type="subcellular location">
    <subcellularLocation>
        <location evidence="1">Cell membrane</location>
    </subcellularLocation>
</comment>
<dbReference type="Gene3D" id="1.10.760.10">
    <property type="entry name" value="Cytochrome c-like domain"/>
    <property type="match status" value="3"/>
</dbReference>
<evidence type="ECO:0000256" key="12">
    <source>
        <dbReference type="PIRSR" id="PIRSR000018-50"/>
    </source>
</evidence>
<keyword evidence="2" id="KW-0813">Transport</keyword>
<reference evidence="17" key="1">
    <citation type="submission" date="2014-09" db="EMBL/GenBank/DDBJ databases">
        <authorList>
            <person name="Illeghems K.G."/>
        </authorList>
    </citation>
    <scope>NUCLEOTIDE SEQUENCE [LARGE SCALE GENOMIC DNA]</scope>
    <source>
        <strain evidence="17">108B</strain>
    </source>
</reference>
<gene>
    <name evidence="16" type="primary">adhB</name>
    <name evidence="16" type="ORF">ASN_1514</name>
</gene>
<proteinExistence type="predicted"/>
<feature type="binding site" description="axial binding residue" evidence="13">
    <location>
        <position position="353"/>
    </location>
    <ligand>
        <name>heme c</name>
        <dbReference type="ChEBI" id="CHEBI:61717"/>
        <label>3</label>
    </ligand>
    <ligandPart>
        <name>Fe</name>
        <dbReference type="ChEBI" id="CHEBI:18248"/>
    </ligandPart>
</feature>
<dbReference type="PRINTS" id="PR00605">
    <property type="entry name" value="CYTCHROMECIC"/>
</dbReference>
<keyword evidence="16" id="KW-0560">Oxidoreductase</keyword>
<dbReference type="InterPro" id="IPR036909">
    <property type="entry name" value="Cyt_c-like_dom_sf"/>
</dbReference>
<keyword evidence="6 13" id="KW-0479">Metal-binding</keyword>
<accession>A0A0U5B923</accession>